<name>A0A3M0CWV6_9EURY</name>
<evidence type="ECO:0000313" key="2">
    <source>
        <dbReference type="EMBL" id="RMB13454.1"/>
    </source>
</evidence>
<keyword evidence="4" id="KW-1185">Reference proteome</keyword>
<dbReference type="EMBL" id="CP034145">
    <property type="protein sequence ID" value="AZH27051.1"/>
    <property type="molecule type" value="Genomic_DNA"/>
</dbReference>
<organism evidence="2 3">
    <name type="scientific">Haloplanus aerogenes</name>
    <dbReference type="NCBI Taxonomy" id="660522"/>
    <lineage>
        <taxon>Archaea</taxon>
        <taxon>Methanobacteriati</taxon>
        <taxon>Methanobacteriota</taxon>
        <taxon>Stenosarchaea group</taxon>
        <taxon>Halobacteria</taxon>
        <taxon>Halobacteriales</taxon>
        <taxon>Haloferacaceae</taxon>
        <taxon>Haloplanus</taxon>
    </lineage>
</organism>
<dbReference type="Proteomes" id="UP000277326">
    <property type="component" value="Unassembled WGS sequence"/>
</dbReference>
<dbReference type="GeneID" id="38473110"/>
<dbReference type="OrthoDB" id="186005at2157"/>
<dbReference type="AlphaFoldDB" id="A0A3M0CWV6"/>
<evidence type="ECO:0000313" key="3">
    <source>
        <dbReference type="Proteomes" id="UP000277326"/>
    </source>
</evidence>
<protein>
    <submittedName>
        <fullName evidence="2">Uncharacterized protein</fullName>
    </submittedName>
</protein>
<gene>
    <name evidence="2" type="ORF">ATH50_2790</name>
    <name evidence="1" type="ORF">DU502_17450</name>
</gene>
<reference evidence="2 3" key="1">
    <citation type="journal article" date="2015" name="Stand. Genomic Sci.">
        <title>Genomic Encyclopedia of Bacterial and Archaeal Type Strains, Phase III: the genomes of soil and plant-associated and newly described type strains.</title>
        <authorList>
            <person name="Whitman W.B."/>
            <person name="Woyke T."/>
            <person name="Klenk H.P."/>
            <person name="Zhou Y."/>
            <person name="Lilburn T.G."/>
            <person name="Beck B.J."/>
            <person name="De Vos P."/>
            <person name="Vandamme P."/>
            <person name="Eisen J.A."/>
            <person name="Garrity G."/>
            <person name="Hugenholtz P."/>
            <person name="Kyrpides N.C."/>
        </authorList>
    </citation>
    <scope>NUCLEOTIDE SEQUENCE [LARGE SCALE GENOMIC DNA]</scope>
    <source>
        <strain evidence="2 3">CGMCC 1.10124</strain>
    </source>
</reference>
<evidence type="ECO:0000313" key="1">
    <source>
        <dbReference type="EMBL" id="AZH27051.1"/>
    </source>
</evidence>
<dbReference type="KEGG" id="haer:DU502_17450"/>
<accession>A0A3M0CWV6</accession>
<dbReference type="EMBL" id="REFS01000005">
    <property type="protein sequence ID" value="RMB13454.1"/>
    <property type="molecule type" value="Genomic_DNA"/>
</dbReference>
<evidence type="ECO:0000313" key="4">
    <source>
        <dbReference type="Proteomes" id="UP000282007"/>
    </source>
</evidence>
<sequence length="141" mass="16213">MVESDDTGKLTEREREALHEVELGVEHLHRAHGHLVSFHHSTGRAMDHLAAAEDLLREAGHDELADHLRDEHLPRGVVPPCDGDRATAGRWSYDILEKFQETFLDDVVGFGDRVRDQVADGRRHVTERRQEAEWKRRAQLE</sequence>
<reference evidence="1 4" key="2">
    <citation type="submission" date="2018-07" db="EMBL/GenBank/DDBJ databases">
        <title>Genome sequences of Haloplanus aerogenes JCM 16430T.</title>
        <authorList>
            <person name="Kim Y.B."/>
            <person name="Roh S.W."/>
        </authorList>
    </citation>
    <scope>NUCLEOTIDE SEQUENCE [LARGE SCALE GENOMIC DNA]</scope>
    <source>
        <strain evidence="1 4">JCM 16430</strain>
    </source>
</reference>
<dbReference type="Proteomes" id="UP000282007">
    <property type="component" value="Chromosome"/>
</dbReference>
<proteinExistence type="predicted"/>
<dbReference type="RefSeq" id="WP_121921361.1">
    <property type="nucleotide sequence ID" value="NZ_CP034145.1"/>
</dbReference>
<reference evidence="2" key="3">
    <citation type="submission" date="2018-10" db="EMBL/GenBank/DDBJ databases">
        <authorList>
            <person name="Whitman W."/>
            <person name="Huntemann M."/>
            <person name="Clum A."/>
            <person name="Pillay M."/>
            <person name="Palaniappan K."/>
            <person name="Varghese N."/>
            <person name="Mikhailova N."/>
            <person name="Stamatis D."/>
            <person name="Reddy T."/>
            <person name="Daum C."/>
            <person name="Shapiro N."/>
            <person name="Ivanova N."/>
            <person name="Kyrpides N."/>
            <person name="Woyke T."/>
        </authorList>
    </citation>
    <scope>NUCLEOTIDE SEQUENCE</scope>
    <source>
        <strain evidence="2">CGMCC 1.10124</strain>
    </source>
</reference>